<evidence type="ECO:0000313" key="3">
    <source>
        <dbReference type="Proteomes" id="UP000681870"/>
    </source>
</evidence>
<accession>A0ABS5MA27</accession>
<dbReference type="PROSITE" id="PS51257">
    <property type="entry name" value="PROKAR_LIPOPROTEIN"/>
    <property type="match status" value="1"/>
</dbReference>
<feature type="signal peptide" evidence="1">
    <location>
        <begin position="1"/>
        <end position="18"/>
    </location>
</feature>
<keyword evidence="3" id="KW-1185">Reference proteome</keyword>
<keyword evidence="1" id="KW-0732">Signal</keyword>
<dbReference type="EMBL" id="JAGXBY010000001">
    <property type="protein sequence ID" value="MBS3678982.1"/>
    <property type="molecule type" value="Genomic_DNA"/>
</dbReference>
<evidence type="ECO:0000313" key="2">
    <source>
        <dbReference type="EMBL" id="MBS3678982.1"/>
    </source>
</evidence>
<name>A0ABS5MA27_9BACI</name>
<evidence type="ECO:0000256" key="1">
    <source>
        <dbReference type="SAM" id="SignalP"/>
    </source>
</evidence>
<organism evidence="2 3">
    <name type="scientific">Ornithinibacillus massiliensis</name>
    <dbReference type="NCBI Taxonomy" id="1944633"/>
    <lineage>
        <taxon>Bacteria</taxon>
        <taxon>Bacillati</taxon>
        <taxon>Bacillota</taxon>
        <taxon>Bacilli</taxon>
        <taxon>Bacillales</taxon>
        <taxon>Bacillaceae</taxon>
        <taxon>Ornithinibacillus</taxon>
    </lineage>
</organism>
<protein>
    <submittedName>
        <fullName evidence="2">Uncharacterized protein</fullName>
    </submittedName>
</protein>
<gene>
    <name evidence="2" type="ORF">KGF86_02040</name>
</gene>
<proteinExistence type="predicted"/>
<dbReference type="Proteomes" id="UP000681870">
    <property type="component" value="Unassembled WGS sequence"/>
</dbReference>
<comment type="caution">
    <text evidence="2">The sequence shown here is derived from an EMBL/GenBank/DDBJ whole genome shotgun (WGS) entry which is preliminary data.</text>
</comment>
<sequence>MKYIVRMIIITFFMVLLAACNENSNEAMVTIKKSSNANNMEAIKELHLGTLYEYEYEWKQAKETWIKMWAEAYQDGVKVEPNLAELNYGREPNEDVVKEPLGFGIIETDDEAFIMLYTGSIKQGPQKITLENFKNVMASAWDEAFQEKLTMELGETKIIGAYRDTSNNTLRAGYNLQDEHEIKQMIETYDTVILFKMKVVEKIE</sequence>
<feature type="chain" id="PRO_5046347856" evidence="1">
    <location>
        <begin position="19"/>
        <end position="204"/>
    </location>
</feature>
<dbReference type="RefSeq" id="WP_211741022.1">
    <property type="nucleotide sequence ID" value="NZ_JAGXBY010000001.1"/>
</dbReference>
<reference evidence="2 3" key="1">
    <citation type="submission" date="2021-05" db="EMBL/GenBank/DDBJ databases">
        <title>Ornithinibacillus massiliensis sp. nov.</title>
        <authorList>
            <person name="Iwaza R."/>
            <person name="Lagier J.-C."/>
            <person name="Raoult D."/>
        </authorList>
    </citation>
    <scope>NUCLEOTIDE SEQUENCE [LARGE SCALE GENOMIC DNA]</scope>
    <source>
        <strain evidence="2 3">Marseille-P3601</strain>
    </source>
</reference>